<reference evidence="2 3" key="1">
    <citation type="submission" date="2015-11" db="EMBL/GenBank/DDBJ databases">
        <authorList>
            <person name="Zhang Y."/>
            <person name="Guo Z."/>
        </authorList>
    </citation>
    <scope>NUCLEOTIDE SEQUENCE [LARGE SCALE GENOMIC DNA]</scope>
    <source>
        <strain evidence="2 3">KCTC 12086</strain>
    </source>
</reference>
<sequence length="132" mass="15037">MYKYAVLILLLISSFSLAANNDVLSLDRVDVGQVKFAFENDSNIYPDESEFNIDHFVLMSNDNGERWGILTITNQSSGRRELQAKHIMALFADGSRYSPVNFKQQFNGNETQSITLNFGENKFPILSVYTRN</sequence>
<protein>
    <submittedName>
        <fullName evidence="2">Uncharacterized protein</fullName>
    </submittedName>
</protein>
<keyword evidence="3" id="KW-1185">Reference proteome</keyword>
<dbReference type="EMBL" id="CP013187">
    <property type="protein sequence ID" value="ALO41933.1"/>
    <property type="molecule type" value="Genomic_DNA"/>
</dbReference>
<dbReference type="PATRIC" id="fig|161398.10.peg.1453"/>
<dbReference type="KEGG" id="pphe:PP2015_1429"/>
<organism evidence="2 3">
    <name type="scientific">Pseudoalteromonas phenolica</name>
    <dbReference type="NCBI Taxonomy" id="161398"/>
    <lineage>
        <taxon>Bacteria</taxon>
        <taxon>Pseudomonadati</taxon>
        <taxon>Pseudomonadota</taxon>
        <taxon>Gammaproteobacteria</taxon>
        <taxon>Alteromonadales</taxon>
        <taxon>Pseudoalteromonadaceae</taxon>
        <taxon>Pseudoalteromonas</taxon>
    </lineage>
</organism>
<gene>
    <name evidence="2" type="ORF">PP2015_1429</name>
</gene>
<accession>A0A0S2K0X8</accession>
<proteinExistence type="predicted"/>
<dbReference type="RefSeq" id="WP_058029629.1">
    <property type="nucleotide sequence ID" value="NZ_CP013187.1"/>
</dbReference>
<keyword evidence="1" id="KW-0732">Signal</keyword>
<evidence type="ECO:0000256" key="1">
    <source>
        <dbReference type="SAM" id="SignalP"/>
    </source>
</evidence>
<dbReference type="Proteomes" id="UP000061457">
    <property type="component" value="Chromosome I"/>
</dbReference>
<dbReference type="STRING" id="161398.PP2015_1429"/>
<evidence type="ECO:0000313" key="2">
    <source>
        <dbReference type="EMBL" id="ALO41933.1"/>
    </source>
</evidence>
<feature type="signal peptide" evidence="1">
    <location>
        <begin position="1"/>
        <end position="18"/>
    </location>
</feature>
<dbReference type="AlphaFoldDB" id="A0A0S2K0X8"/>
<name>A0A0S2K0X8_9GAMM</name>
<dbReference type="OrthoDB" id="6080130at2"/>
<feature type="chain" id="PRO_5006601011" evidence="1">
    <location>
        <begin position="19"/>
        <end position="132"/>
    </location>
</feature>
<evidence type="ECO:0000313" key="3">
    <source>
        <dbReference type="Proteomes" id="UP000061457"/>
    </source>
</evidence>